<reference evidence="2 3" key="1">
    <citation type="submission" date="2024-04" db="EMBL/GenBank/DDBJ databases">
        <authorList>
            <person name="Waldvogel A.-M."/>
            <person name="Schoenle A."/>
        </authorList>
    </citation>
    <scope>NUCLEOTIDE SEQUENCE [LARGE SCALE GENOMIC DNA]</scope>
</reference>
<proteinExistence type="predicted"/>
<evidence type="ECO:0000313" key="3">
    <source>
        <dbReference type="Proteomes" id="UP001497482"/>
    </source>
</evidence>
<protein>
    <recommendedName>
        <fullName evidence="4">Secreted protein</fullName>
    </recommendedName>
</protein>
<keyword evidence="1" id="KW-0732">Signal</keyword>
<organism evidence="2 3">
    <name type="scientific">Knipowitschia caucasica</name>
    <name type="common">Caucasian dwarf goby</name>
    <name type="synonym">Pomatoschistus caucasicus</name>
    <dbReference type="NCBI Taxonomy" id="637954"/>
    <lineage>
        <taxon>Eukaryota</taxon>
        <taxon>Metazoa</taxon>
        <taxon>Chordata</taxon>
        <taxon>Craniata</taxon>
        <taxon>Vertebrata</taxon>
        <taxon>Euteleostomi</taxon>
        <taxon>Actinopterygii</taxon>
        <taxon>Neopterygii</taxon>
        <taxon>Teleostei</taxon>
        <taxon>Neoteleostei</taxon>
        <taxon>Acanthomorphata</taxon>
        <taxon>Gobiaria</taxon>
        <taxon>Gobiiformes</taxon>
        <taxon>Gobioidei</taxon>
        <taxon>Gobiidae</taxon>
        <taxon>Gobiinae</taxon>
        <taxon>Knipowitschia</taxon>
    </lineage>
</organism>
<evidence type="ECO:0000313" key="2">
    <source>
        <dbReference type="EMBL" id="CAL1597298.1"/>
    </source>
</evidence>
<name>A0AAV2L4E2_KNICA</name>
<sequence>MCGCPLFAWCAVVWGLSMRRVKGLRMRGLPRVLSPDVELGGSAHLRAQDRKRVGSLDVGPLSSNAHVNSTMGPLCGPRPLLLCGPSEDLMVQDWPMHYLG</sequence>
<dbReference type="AlphaFoldDB" id="A0AAV2L4E2"/>
<evidence type="ECO:0000256" key="1">
    <source>
        <dbReference type="SAM" id="SignalP"/>
    </source>
</evidence>
<evidence type="ECO:0008006" key="4">
    <source>
        <dbReference type="Google" id="ProtNLM"/>
    </source>
</evidence>
<accession>A0AAV2L4E2</accession>
<dbReference type="Proteomes" id="UP001497482">
    <property type="component" value="Chromosome 21"/>
</dbReference>
<dbReference type="EMBL" id="OZ035843">
    <property type="protein sequence ID" value="CAL1597298.1"/>
    <property type="molecule type" value="Genomic_DNA"/>
</dbReference>
<keyword evidence="3" id="KW-1185">Reference proteome</keyword>
<gene>
    <name evidence="2" type="ORF">KC01_LOCUS25810</name>
</gene>
<feature type="signal peptide" evidence="1">
    <location>
        <begin position="1"/>
        <end position="23"/>
    </location>
</feature>
<feature type="chain" id="PRO_5043696472" description="Secreted protein" evidence="1">
    <location>
        <begin position="24"/>
        <end position="100"/>
    </location>
</feature>